<reference evidence="1 2" key="1">
    <citation type="submission" date="2014-05" db="EMBL/GenBank/DDBJ databases">
        <title>Methylome analysis of the phasevarions of Haemophilus influenzae.</title>
        <authorList>
            <person name="Atack J.M."/>
            <person name="Fox K.L."/>
            <person name="Power P.M."/>
            <person name="Clark T."/>
            <person name="Jurcisek J."/>
            <person name="Korlach J."/>
            <person name="Bakaletz L.O."/>
            <person name="Jennings M.P."/>
        </authorList>
    </citation>
    <scope>NUCLEOTIDE SEQUENCE [LARGE SCALE GENOMIC DNA]</scope>
    <source>
        <strain evidence="1 2">1209</strain>
    </source>
</reference>
<dbReference type="EMBL" id="JMQP01000002">
    <property type="protein sequence ID" value="KIS35170.1"/>
    <property type="molecule type" value="Genomic_DNA"/>
</dbReference>
<proteinExistence type="predicted"/>
<gene>
    <name evidence="1" type="ORF">NTHI1209_00773</name>
</gene>
<organism evidence="1 2">
    <name type="scientific">Haemophilus influenzae</name>
    <dbReference type="NCBI Taxonomy" id="727"/>
    <lineage>
        <taxon>Bacteria</taxon>
        <taxon>Pseudomonadati</taxon>
        <taxon>Pseudomonadota</taxon>
        <taxon>Gammaproteobacteria</taxon>
        <taxon>Pasteurellales</taxon>
        <taxon>Pasteurellaceae</taxon>
        <taxon>Haemophilus</taxon>
    </lineage>
</organism>
<comment type="caution">
    <text evidence="1">The sequence shown here is derived from an EMBL/GenBank/DDBJ whole genome shotgun (WGS) entry which is preliminary data.</text>
</comment>
<dbReference type="AlphaFoldDB" id="A0A158SWC6"/>
<protein>
    <submittedName>
        <fullName evidence="1">Uncharacterized protein</fullName>
    </submittedName>
</protein>
<dbReference type="Proteomes" id="UP000050700">
    <property type="component" value="Unassembled WGS sequence"/>
</dbReference>
<evidence type="ECO:0000313" key="2">
    <source>
        <dbReference type="Proteomes" id="UP000050700"/>
    </source>
</evidence>
<evidence type="ECO:0000313" key="1">
    <source>
        <dbReference type="EMBL" id="KIS35170.1"/>
    </source>
</evidence>
<name>A0A158SWC6_HAEIF</name>
<sequence>MIQSALKPCKYSMVCNVFRIVDFGSFWGKPNYEVAFALVNTTRNFVFVHPYPTLHSVLSLVTVRFFDENYLLSLLQYGLFPREGRYADNGLCYFTYIDKVLMQTQVIC</sequence>
<accession>A0A158SWC6</accession>